<proteinExistence type="predicted"/>
<evidence type="ECO:0000313" key="2">
    <source>
        <dbReference type="Proteomes" id="UP000529795"/>
    </source>
</evidence>
<dbReference type="Proteomes" id="UP000529795">
    <property type="component" value="Unassembled WGS sequence"/>
</dbReference>
<organism evidence="1 2">
    <name type="scientific">Sphingomonas jinjuensis</name>
    <dbReference type="NCBI Taxonomy" id="535907"/>
    <lineage>
        <taxon>Bacteria</taxon>
        <taxon>Pseudomonadati</taxon>
        <taxon>Pseudomonadota</taxon>
        <taxon>Alphaproteobacteria</taxon>
        <taxon>Sphingomonadales</taxon>
        <taxon>Sphingomonadaceae</taxon>
        <taxon>Sphingomonas</taxon>
    </lineage>
</organism>
<gene>
    <name evidence="1" type="ORF">GGQ80_001925</name>
</gene>
<keyword evidence="2" id="KW-1185">Reference proteome</keyword>
<reference evidence="1 2" key="1">
    <citation type="submission" date="2020-08" db="EMBL/GenBank/DDBJ databases">
        <title>Genomic Encyclopedia of Type Strains, Phase IV (KMG-IV): sequencing the most valuable type-strain genomes for metagenomic binning, comparative biology and taxonomic classification.</title>
        <authorList>
            <person name="Goeker M."/>
        </authorList>
    </citation>
    <scope>NUCLEOTIDE SEQUENCE [LARGE SCALE GENOMIC DNA]</scope>
    <source>
        <strain evidence="1 2">YC6723</strain>
    </source>
</reference>
<evidence type="ECO:0000313" key="1">
    <source>
        <dbReference type="EMBL" id="MBB4154015.1"/>
    </source>
</evidence>
<dbReference type="AlphaFoldDB" id="A0A840FL22"/>
<accession>A0A840FL22</accession>
<comment type="caution">
    <text evidence="1">The sequence shown here is derived from an EMBL/GenBank/DDBJ whole genome shotgun (WGS) entry which is preliminary data.</text>
</comment>
<dbReference type="EMBL" id="JACIEV010000005">
    <property type="protein sequence ID" value="MBB4154015.1"/>
    <property type="molecule type" value="Genomic_DNA"/>
</dbReference>
<sequence>MFPFTGLRLLLPAVVPSWRFFDAVTASPRIDYVLAASPGGASGDWHEFDPRVPVLSARMMLRRLVWNPAWNEALYLVSLAERLMSNADPATLAHSEREMLRRVAHQLHRKGYDRGGDWLRIRLRFVHRPPGTDEVLGEVVYVSDHHRLSTLL</sequence>
<name>A0A840FL22_9SPHN</name>
<protein>
    <submittedName>
        <fullName evidence="1">Uncharacterized protein</fullName>
    </submittedName>
</protein>